<organism evidence="3 4">
    <name type="scientific">Chitinophaga oryziterrae</name>
    <dbReference type="NCBI Taxonomy" id="1031224"/>
    <lineage>
        <taxon>Bacteria</taxon>
        <taxon>Pseudomonadati</taxon>
        <taxon>Bacteroidota</taxon>
        <taxon>Chitinophagia</taxon>
        <taxon>Chitinophagales</taxon>
        <taxon>Chitinophagaceae</taxon>
        <taxon>Chitinophaga</taxon>
    </lineage>
</organism>
<dbReference type="Gene3D" id="3.30.200.20">
    <property type="entry name" value="Phosphorylase Kinase, domain 1"/>
    <property type="match status" value="1"/>
</dbReference>
<dbReference type="InterPro" id="IPR050249">
    <property type="entry name" value="Pseudomonas-type_ThrB"/>
</dbReference>
<gene>
    <name evidence="3" type="ORF">GO495_29160</name>
</gene>
<dbReference type="OrthoDB" id="241498at2"/>
<dbReference type="GO" id="GO:0009088">
    <property type="term" value="P:threonine biosynthetic process"/>
    <property type="evidence" value="ECO:0007669"/>
    <property type="project" value="TreeGrafter"/>
</dbReference>
<keyword evidence="4" id="KW-1185">Reference proteome</keyword>
<dbReference type="GO" id="GO:0004413">
    <property type="term" value="F:homoserine kinase activity"/>
    <property type="evidence" value="ECO:0007669"/>
    <property type="project" value="TreeGrafter"/>
</dbReference>
<evidence type="ECO:0000313" key="3">
    <source>
        <dbReference type="EMBL" id="MVT44698.1"/>
    </source>
</evidence>
<evidence type="ECO:0000259" key="2">
    <source>
        <dbReference type="Pfam" id="PF01636"/>
    </source>
</evidence>
<dbReference type="PANTHER" id="PTHR21064:SF6">
    <property type="entry name" value="AMINOGLYCOSIDE PHOSPHOTRANSFERASE DOMAIN-CONTAINING PROTEIN"/>
    <property type="match status" value="1"/>
</dbReference>
<accession>A0A6N8JKC2</accession>
<dbReference type="EMBL" id="WRXO01000012">
    <property type="protein sequence ID" value="MVT44698.1"/>
    <property type="molecule type" value="Genomic_DNA"/>
</dbReference>
<protein>
    <submittedName>
        <fullName evidence="3">Phosphotransferase</fullName>
    </submittedName>
</protein>
<dbReference type="InterPro" id="IPR011009">
    <property type="entry name" value="Kinase-like_dom_sf"/>
</dbReference>
<keyword evidence="3" id="KW-0808">Transferase</keyword>
<dbReference type="Pfam" id="PF01636">
    <property type="entry name" value="APH"/>
    <property type="match status" value="1"/>
</dbReference>
<dbReference type="AlphaFoldDB" id="A0A6N8JKC2"/>
<name>A0A6N8JKC2_9BACT</name>
<evidence type="ECO:0000313" key="4">
    <source>
        <dbReference type="Proteomes" id="UP000468388"/>
    </source>
</evidence>
<sequence length="331" mass="38360">MTSFPVSSSILSATHLATFVQSRYNLSINTTCSLLKAGVNHSYLITDGDTKFVLRVYTLNWRSVTEIEEEIKLLDNLKQHGIPVSYPVQDTDDNYIQELTAPEGKRYGVLFSYAPGRKSLSYSTDIHYRVGVAMAKMHLVNHNQNINRVTYNAAIMLEEAVVRIQPFIDNSADEFVFLEKVKRYLVTQLDELSTSTLRRGIVHLDIWYDNMHFDNNGDITIFDFDFCGNGWLCLDIGYYVMQLHKIEKEETEYQLKLKSFLDGYESITPISEAERNAIPVLGLSVFIFFLGIQCNRYENWSNTFLNEIHVKLFINLLIRRWYNYHQLPEGN</sequence>
<evidence type="ECO:0000256" key="1">
    <source>
        <dbReference type="ARBA" id="ARBA00038240"/>
    </source>
</evidence>
<reference evidence="3 4" key="1">
    <citation type="submission" date="2019-12" db="EMBL/GenBank/DDBJ databases">
        <title>The draft genomic sequence of strain Chitinophaga oryziterrae JCM 16595.</title>
        <authorList>
            <person name="Zhang X."/>
        </authorList>
    </citation>
    <scope>NUCLEOTIDE SEQUENCE [LARGE SCALE GENOMIC DNA]</scope>
    <source>
        <strain evidence="3 4">JCM 16595</strain>
    </source>
</reference>
<proteinExistence type="inferred from homology"/>
<dbReference type="InterPro" id="IPR002575">
    <property type="entry name" value="Aminoglycoside_PTrfase"/>
</dbReference>
<feature type="domain" description="Aminoglycoside phosphotransferase" evidence="2">
    <location>
        <begin position="37"/>
        <end position="250"/>
    </location>
</feature>
<dbReference type="Gene3D" id="3.90.1200.10">
    <property type="match status" value="1"/>
</dbReference>
<dbReference type="PANTHER" id="PTHR21064">
    <property type="entry name" value="AMINOGLYCOSIDE PHOSPHOTRANSFERASE DOMAIN-CONTAINING PROTEIN-RELATED"/>
    <property type="match status" value="1"/>
</dbReference>
<comment type="caution">
    <text evidence="3">The sequence shown here is derived from an EMBL/GenBank/DDBJ whole genome shotgun (WGS) entry which is preliminary data.</text>
</comment>
<dbReference type="RefSeq" id="WP_157303485.1">
    <property type="nucleotide sequence ID" value="NZ_BAAAZB010000018.1"/>
</dbReference>
<dbReference type="SUPFAM" id="SSF56112">
    <property type="entry name" value="Protein kinase-like (PK-like)"/>
    <property type="match status" value="1"/>
</dbReference>
<comment type="similarity">
    <text evidence="1">Belongs to the pseudomonas-type ThrB family.</text>
</comment>
<dbReference type="Proteomes" id="UP000468388">
    <property type="component" value="Unassembled WGS sequence"/>
</dbReference>